<dbReference type="PROSITE" id="PS00202">
    <property type="entry name" value="RUBREDOXIN"/>
    <property type="match status" value="1"/>
</dbReference>
<keyword evidence="4 7" id="KW-0479">Metal-binding</keyword>
<dbReference type="InterPro" id="IPR024934">
    <property type="entry name" value="Rubredoxin-like_dom"/>
</dbReference>
<keyword evidence="3 7" id="KW-0813">Transport</keyword>
<dbReference type="GeneID" id="79950201"/>
<feature type="domain" description="Rubredoxin-like" evidence="9">
    <location>
        <begin position="1"/>
        <end position="52"/>
    </location>
</feature>
<dbReference type="SUPFAM" id="SSF57802">
    <property type="entry name" value="Rubredoxin-like"/>
    <property type="match status" value="1"/>
</dbReference>
<dbReference type="AlphaFoldDB" id="A0AAF0FQ82"/>
<feature type="binding site" evidence="8">
    <location>
        <position position="9"/>
    </location>
    <ligand>
        <name>Fe cation</name>
        <dbReference type="ChEBI" id="CHEBI:24875"/>
    </ligand>
</feature>
<dbReference type="CDD" id="cd00730">
    <property type="entry name" value="rubredoxin"/>
    <property type="match status" value="1"/>
</dbReference>
<protein>
    <recommendedName>
        <fullName evidence="7">Rubredoxin</fullName>
    </recommendedName>
</protein>
<dbReference type="PROSITE" id="PS50903">
    <property type="entry name" value="RUBREDOXIN_LIKE"/>
    <property type="match status" value="1"/>
</dbReference>
<dbReference type="GO" id="GO:0005506">
    <property type="term" value="F:iron ion binding"/>
    <property type="evidence" value="ECO:0007669"/>
    <property type="project" value="InterPro"/>
</dbReference>
<organism evidence="10 11">
    <name type="scientific">Methanomicrobium antiquum</name>
    <dbReference type="NCBI Taxonomy" id="487686"/>
    <lineage>
        <taxon>Archaea</taxon>
        <taxon>Methanobacteriati</taxon>
        <taxon>Methanobacteriota</taxon>
        <taxon>Stenosarchaea group</taxon>
        <taxon>Methanomicrobia</taxon>
        <taxon>Methanomicrobiales</taxon>
        <taxon>Methanomicrobiaceae</taxon>
        <taxon>Methanomicrobium</taxon>
    </lineage>
</organism>
<keyword evidence="6 7" id="KW-0408">Iron</keyword>
<dbReference type="PIRSF" id="PIRSF000071">
    <property type="entry name" value="Rubredoxin"/>
    <property type="match status" value="1"/>
</dbReference>
<evidence type="ECO:0000256" key="6">
    <source>
        <dbReference type="ARBA" id="ARBA00023004"/>
    </source>
</evidence>
<dbReference type="GO" id="GO:0009055">
    <property type="term" value="F:electron transfer activity"/>
    <property type="evidence" value="ECO:0007669"/>
    <property type="project" value="InterPro"/>
</dbReference>
<dbReference type="InterPro" id="IPR024922">
    <property type="entry name" value="Rubredoxin"/>
</dbReference>
<dbReference type="InterPro" id="IPR050526">
    <property type="entry name" value="Rubredoxin_ET"/>
</dbReference>
<comment type="cofactor">
    <cofactor evidence="7 8">
        <name>Fe(3+)</name>
        <dbReference type="ChEBI" id="CHEBI:29034"/>
    </cofactor>
    <text evidence="7 8">Binds 1 Fe(3+) ion per subunit.</text>
</comment>
<dbReference type="InterPro" id="IPR018527">
    <property type="entry name" value="Rubredoxin_Fe_BS"/>
</dbReference>
<dbReference type="KEGG" id="manq:L1994_07345"/>
<comment type="function">
    <text evidence="1 7">Rubredoxin is a small nonheme, iron protein lacking acid-labile sulfide. Its single Fe, chelated to 4 Cys, functions as an electron acceptor and may also stabilize the conformation of the molecule.</text>
</comment>
<dbReference type="Pfam" id="PF00301">
    <property type="entry name" value="Rubredoxin"/>
    <property type="match status" value="1"/>
</dbReference>
<dbReference type="InterPro" id="IPR024935">
    <property type="entry name" value="Rubredoxin_dom"/>
</dbReference>
<keyword evidence="5 7" id="KW-0249">Electron transport</keyword>
<dbReference type="FunFam" id="2.20.28.10:FF:000001">
    <property type="entry name" value="Rubredoxin"/>
    <property type="match status" value="1"/>
</dbReference>
<reference evidence="10" key="1">
    <citation type="submission" date="2022-01" db="EMBL/GenBank/DDBJ databases">
        <title>Complete genome of Methanomicrobium antiquum DSM 21220.</title>
        <authorList>
            <person name="Chen S.-C."/>
            <person name="You Y.-T."/>
            <person name="Zhou Y.-Z."/>
            <person name="Lai M.-C."/>
        </authorList>
    </citation>
    <scope>NUCLEOTIDE SEQUENCE</scope>
    <source>
        <strain evidence="10">DSM 21220</strain>
    </source>
</reference>
<proteinExistence type="inferred from homology"/>
<evidence type="ECO:0000256" key="7">
    <source>
        <dbReference type="PIRNR" id="PIRNR000071"/>
    </source>
</evidence>
<evidence type="ECO:0000256" key="1">
    <source>
        <dbReference type="ARBA" id="ARBA00002360"/>
    </source>
</evidence>
<evidence type="ECO:0000256" key="4">
    <source>
        <dbReference type="ARBA" id="ARBA00022723"/>
    </source>
</evidence>
<dbReference type="EMBL" id="CP091092">
    <property type="protein sequence ID" value="WFN35971.1"/>
    <property type="molecule type" value="Genomic_DNA"/>
</dbReference>
<sequence length="56" mass="6288">MKVWKCKKCGYIYDSRIGDAGSGIKAGTAFEDIPDDWRCPRCAAKKDKFESIEIEG</sequence>
<evidence type="ECO:0000313" key="10">
    <source>
        <dbReference type="EMBL" id="WFN35971.1"/>
    </source>
</evidence>
<dbReference type="RefSeq" id="WP_278098809.1">
    <property type="nucleotide sequence ID" value="NZ_CP091092.1"/>
</dbReference>
<feature type="binding site" evidence="8">
    <location>
        <position position="42"/>
    </location>
    <ligand>
        <name>Fe cation</name>
        <dbReference type="ChEBI" id="CHEBI:24875"/>
    </ligand>
</feature>
<dbReference type="Gene3D" id="2.20.28.10">
    <property type="match status" value="1"/>
</dbReference>
<dbReference type="PANTHER" id="PTHR47627:SF1">
    <property type="entry name" value="RUBREDOXIN-1-RELATED"/>
    <property type="match status" value="1"/>
</dbReference>
<name>A0AAF0FQ82_9EURY</name>
<evidence type="ECO:0000313" key="11">
    <source>
        <dbReference type="Proteomes" id="UP001218895"/>
    </source>
</evidence>
<feature type="binding site" evidence="8">
    <location>
        <position position="39"/>
    </location>
    <ligand>
        <name>Fe cation</name>
        <dbReference type="ChEBI" id="CHEBI:24875"/>
    </ligand>
</feature>
<dbReference type="Proteomes" id="UP001218895">
    <property type="component" value="Chromosome"/>
</dbReference>
<evidence type="ECO:0000256" key="2">
    <source>
        <dbReference type="ARBA" id="ARBA00005337"/>
    </source>
</evidence>
<evidence type="ECO:0000256" key="5">
    <source>
        <dbReference type="ARBA" id="ARBA00022982"/>
    </source>
</evidence>
<dbReference type="PANTHER" id="PTHR47627">
    <property type="entry name" value="RUBREDOXIN"/>
    <property type="match status" value="1"/>
</dbReference>
<gene>
    <name evidence="10" type="ORF">L1994_07345</name>
</gene>
<evidence type="ECO:0000256" key="8">
    <source>
        <dbReference type="PIRSR" id="PIRSR000071-1"/>
    </source>
</evidence>
<feature type="binding site" evidence="8">
    <location>
        <position position="6"/>
    </location>
    <ligand>
        <name>Fe cation</name>
        <dbReference type="ChEBI" id="CHEBI:24875"/>
    </ligand>
</feature>
<dbReference type="GO" id="GO:0043448">
    <property type="term" value="P:alkane catabolic process"/>
    <property type="evidence" value="ECO:0007669"/>
    <property type="project" value="TreeGrafter"/>
</dbReference>
<evidence type="ECO:0000259" key="9">
    <source>
        <dbReference type="PROSITE" id="PS50903"/>
    </source>
</evidence>
<evidence type="ECO:0000256" key="3">
    <source>
        <dbReference type="ARBA" id="ARBA00022448"/>
    </source>
</evidence>
<dbReference type="PRINTS" id="PR00163">
    <property type="entry name" value="RUBREDOXIN"/>
</dbReference>
<accession>A0AAF0FQ82</accession>
<keyword evidence="11" id="KW-1185">Reference proteome</keyword>
<comment type="similarity">
    <text evidence="2 7">Belongs to the rubredoxin family.</text>
</comment>